<feature type="compositionally biased region" description="Acidic residues" evidence="1">
    <location>
        <begin position="58"/>
        <end position="68"/>
    </location>
</feature>
<dbReference type="OrthoDB" id="6629909at2759"/>
<dbReference type="InParanoid" id="E9H539"/>
<dbReference type="AlphaFoldDB" id="E9H539"/>
<evidence type="ECO:0000256" key="1">
    <source>
        <dbReference type="SAM" id="MobiDB-lite"/>
    </source>
</evidence>
<evidence type="ECO:0000313" key="3">
    <source>
        <dbReference type="Proteomes" id="UP000000305"/>
    </source>
</evidence>
<dbReference type="PANTHER" id="PTHR33053">
    <property type="entry name" value="PROTEIN, PUTATIVE-RELATED"/>
    <property type="match status" value="1"/>
</dbReference>
<sequence length="234" mass="26578">MSATVLADETIIDENNHEERVNDKPTTSQIETTYIHDDPQEIFDEDILSSALGDLNFEEPDSDVEFDDTQSQAAEESDDDSWSDEELNSTETTQLQLPEKTREDVVIDNLRQWGSSTQVPYIHFSSLLTVLHKDAGLTYLPLDSRTLLKSLRGKLLFEDMHPGKYRHFDLEASLVRFLVALQSKGIQIPSEIKLLFNADGLPMSKRGSNEFCPILVRIQGNNTIKLIHFTKPQQ</sequence>
<feature type="region of interest" description="Disordered" evidence="1">
    <location>
        <begin position="1"/>
        <end position="41"/>
    </location>
</feature>
<accession>E9H539</accession>
<protein>
    <submittedName>
        <fullName evidence="2">Uncharacterized protein</fullName>
    </submittedName>
</protein>
<dbReference type="EMBL" id="GL732593">
    <property type="protein sequence ID" value="EFX73145.1"/>
    <property type="molecule type" value="Genomic_DNA"/>
</dbReference>
<feature type="region of interest" description="Disordered" evidence="1">
    <location>
        <begin position="58"/>
        <end position="100"/>
    </location>
</feature>
<reference evidence="2 3" key="1">
    <citation type="journal article" date="2011" name="Science">
        <title>The ecoresponsive genome of Daphnia pulex.</title>
        <authorList>
            <person name="Colbourne J.K."/>
            <person name="Pfrender M.E."/>
            <person name="Gilbert D."/>
            <person name="Thomas W.K."/>
            <person name="Tucker A."/>
            <person name="Oakley T.H."/>
            <person name="Tokishita S."/>
            <person name="Aerts A."/>
            <person name="Arnold G.J."/>
            <person name="Basu M.K."/>
            <person name="Bauer D.J."/>
            <person name="Caceres C.E."/>
            <person name="Carmel L."/>
            <person name="Casola C."/>
            <person name="Choi J.H."/>
            <person name="Detter J.C."/>
            <person name="Dong Q."/>
            <person name="Dusheyko S."/>
            <person name="Eads B.D."/>
            <person name="Frohlich T."/>
            <person name="Geiler-Samerotte K.A."/>
            <person name="Gerlach D."/>
            <person name="Hatcher P."/>
            <person name="Jogdeo S."/>
            <person name="Krijgsveld J."/>
            <person name="Kriventseva E.V."/>
            <person name="Kultz D."/>
            <person name="Laforsch C."/>
            <person name="Lindquist E."/>
            <person name="Lopez J."/>
            <person name="Manak J.R."/>
            <person name="Muller J."/>
            <person name="Pangilinan J."/>
            <person name="Patwardhan R.P."/>
            <person name="Pitluck S."/>
            <person name="Pritham E.J."/>
            <person name="Rechtsteiner A."/>
            <person name="Rho M."/>
            <person name="Rogozin I.B."/>
            <person name="Sakarya O."/>
            <person name="Salamov A."/>
            <person name="Schaack S."/>
            <person name="Shapiro H."/>
            <person name="Shiga Y."/>
            <person name="Skalitzky C."/>
            <person name="Smith Z."/>
            <person name="Souvorov A."/>
            <person name="Sung W."/>
            <person name="Tang Z."/>
            <person name="Tsuchiya D."/>
            <person name="Tu H."/>
            <person name="Vos H."/>
            <person name="Wang M."/>
            <person name="Wolf Y.I."/>
            <person name="Yamagata H."/>
            <person name="Yamada T."/>
            <person name="Ye Y."/>
            <person name="Shaw J.R."/>
            <person name="Andrews J."/>
            <person name="Crease T.J."/>
            <person name="Tang H."/>
            <person name="Lucas S.M."/>
            <person name="Robertson H.M."/>
            <person name="Bork P."/>
            <person name="Koonin E.V."/>
            <person name="Zdobnov E.M."/>
            <person name="Grigoriev I.V."/>
            <person name="Lynch M."/>
            <person name="Boore J.L."/>
        </authorList>
    </citation>
    <scope>NUCLEOTIDE SEQUENCE [LARGE SCALE GENOMIC DNA]</scope>
</reference>
<proteinExistence type="predicted"/>
<organism evidence="2 3">
    <name type="scientific">Daphnia pulex</name>
    <name type="common">Water flea</name>
    <dbReference type="NCBI Taxonomy" id="6669"/>
    <lineage>
        <taxon>Eukaryota</taxon>
        <taxon>Metazoa</taxon>
        <taxon>Ecdysozoa</taxon>
        <taxon>Arthropoda</taxon>
        <taxon>Crustacea</taxon>
        <taxon>Branchiopoda</taxon>
        <taxon>Diplostraca</taxon>
        <taxon>Cladocera</taxon>
        <taxon>Anomopoda</taxon>
        <taxon>Daphniidae</taxon>
        <taxon>Daphnia</taxon>
    </lineage>
</organism>
<feature type="compositionally biased region" description="Basic and acidic residues" evidence="1">
    <location>
        <begin position="14"/>
        <end position="23"/>
    </location>
</feature>
<dbReference type="PANTHER" id="PTHR33053:SF9">
    <property type="entry name" value="AGAP000105-PA"/>
    <property type="match status" value="1"/>
</dbReference>
<name>E9H539_DAPPU</name>
<gene>
    <name evidence="2" type="ORF">DAPPUDRAFT_110066</name>
</gene>
<dbReference type="OMA" id="VXINSIL"/>
<evidence type="ECO:0000313" key="2">
    <source>
        <dbReference type="EMBL" id="EFX73145.1"/>
    </source>
</evidence>
<dbReference type="KEGG" id="dpx:DAPPUDRAFT_110066"/>
<feature type="compositionally biased region" description="Acidic residues" evidence="1">
    <location>
        <begin position="75"/>
        <end position="88"/>
    </location>
</feature>
<dbReference type="Proteomes" id="UP000000305">
    <property type="component" value="Unassembled WGS sequence"/>
</dbReference>
<keyword evidence="3" id="KW-1185">Reference proteome</keyword>
<dbReference type="HOGENOM" id="CLU_1186078_0_0_1"/>
<dbReference type="PhylomeDB" id="E9H539"/>